<evidence type="ECO:0000256" key="6">
    <source>
        <dbReference type="SAM" id="MobiDB-lite"/>
    </source>
</evidence>
<dbReference type="Pfam" id="PF15186">
    <property type="entry name" value="TEX13"/>
    <property type="match status" value="1"/>
</dbReference>
<keyword evidence="2" id="KW-0479">Metal-binding</keyword>
<keyword evidence="5" id="KW-0175">Coiled coil</keyword>
<dbReference type="EMBL" id="JACAGB010000019">
    <property type="protein sequence ID" value="KAF6314027.1"/>
    <property type="molecule type" value="Genomic_DNA"/>
</dbReference>
<keyword evidence="4" id="KW-0862">Zinc</keyword>
<name>A0A7J7UM98_PIPKU</name>
<keyword evidence="9" id="KW-1185">Reference proteome</keyword>
<feature type="coiled-coil region" evidence="5">
    <location>
        <begin position="76"/>
        <end position="103"/>
    </location>
</feature>
<proteinExistence type="inferred from homology"/>
<evidence type="ECO:0000259" key="7">
    <source>
        <dbReference type="PROSITE" id="PS01358"/>
    </source>
</evidence>
<organism evidence="8 9">
    <name type="scientific">Pipistrellus kuhlii</name>
    <name type="common">Kuhl's pipistrelle</name>
    <dbReference type="NCBI Taxonomy" id="59472"/>
    <lineage>
        <taxon>Eukaryota</taxon>
        <taxon>Metazoa</taxon>
        <taxon>Chordata</taxon>
        <taxon>Craniata</taxon>
        <taxon>Vertebrata</taxon>
        <taxon>Euteleostomi</taxon>
        <taxon>Mammalia</taxon>
        <taxon>Eutheria</taxon>
        <taxon>Laurasiatheria</taxon>
        <taxon>Chiroptera</taxon>
        <taxon>Yangochiroptera</taxon>
        <taxon>Vespertilionidae</taxon>
        <taxon>Pipistrellus</taxon>
    </lineage>
</organism>
<dbReference type="InterPro" id="IPR049367">
    <property type="entry name" value="TX13C/D_rpt"/>
</dbReference>
<evidence type="ECO:0000256" key="5">
    <source>
        <dbReference type="SAM" id="Coils"/>
    </source>
</evidence>
<feature type="compositionally biased region" description="Basic and acidic residues" evidence="6">
    <location>
        <begin position="376"/>
        <end position="386"/>
    </location>
</feature>
<evidence type="ECO:0000256" key="4">
    <source>
        <dbReference type="ARBA" id="ARBA00022833"/>
    </source>
</evidence>
<protein>
    <submittedName>
        <fullName evidence="8">TEX13 family member D</fullName>
    </submittedName>
</protein>
<dbReference type="GO" id="GO:0008270">
    <property type="term" value="F:zinc ion binding"/>
    <property type="evidence" value="ECO:0007669"/>
    <property type="project" value="UniProtKB-KW"/>
</dbReference>
<dbReference type="GO" id="GO:0003729">
    <property type="term" value="F:mRNA binding"/>
    <property type="evidence" value="ECO:0007669"/>
    <property type="project" value="TreeGrafter"/>
</dbReference>
<dbReference type="PANTHER" id="PTHR23111">
    <property type="entry name" value="ZINC FINGER PROTEIN"/>
    <property type="match status" value="1"/>
</dbReference>
<dbReference type="InterPro" id="IPR001876">
    <property type="entry name" value="Znf_RanBP2"/>
</dbReference>
<accession>A0A7J7UM98</accession>
<evidence type="ECO:0000313" key="9">
    <source>
        <dbReference type="Proteomes" id="UP000558488"/>
    </source>
</evidence>
<evidence type="ECO:0000256" key="1">
    <source>
        <dbReference type="ARBA" id="ARBA00008287"/>
    </source>
</evidence>
<keyword evidence="3" id="KW-0863">Zinc-finger</keyword>
<evidence type="ECO:0000313" key="8">
    <source>
        <dbReference type="EMBL" id="KAF6314027.1"/>
    </source>
</evidence>
<feature type="compositionally biased region" description="Basic residues" evidence="6">
    <location>
        <begin position="446"/>
        <end position="462"/>
    </location>
</feature>
<comment type="caution">
    <text evidence="8">The sequence shown here is derived from an EMBL/GenBank/DDBJ whole genome shotgun (WGS) entry which is preliminary data.</text>
</comment>
<dbReference type="Proteomes" id="UP000558488">
    <property type="component" value="Unassembled WGS sequence"/>
</dbReference>
<feature type="domain" description="RanBP2-type" evidence="7">
    <location>
        <begin position="483"/>
        <end position="502"/>
    </location>
</feature>
<dbReference type="PROSITE" id="PS01358">
    <property type="entry name" value="ZF_RANBP2_1"/>
    <property type="match status" value="1"/>
</dbReference>
<dbReference type="PANTHER" id="PTHR23111:SF28">
    <property type="entry name" value="TESTIS-EXPRESSED PROTEIN 13D"/>
    <property type="match status" value="1"/>
</dbReference>
<gene>
    <name evidence="8" type="ORF">mPipKuh1_017278</name>
</gene>
<dbReference type="OrthoDB" id="9527063at2759"/>
<feature type="region of interest" description="Disordered" evidence="6">
    <location>
        <begin position="296"/>
        <end position="325"/>
    </location>
</feature>
<comment type="similarity">
    <text evidence="1">Belongs to the TEX13 family.</text>
</comment>
<reference evidence="8 9" key="1">
    <citation type="journal article" date="2020" name="Nature">
        <title>Six reference-quality genomes reveal evolution of bat adaptations.</title>
        <authorList>
            <person name="Jebb D."/>
            <person name="Huang Z."/>
            <person name="Pippel M."/>
            <person name="Hughes G.M."/>
            <person name="Lavrichenko K."/>
            <person name="Devanna P."/>
            <person name="Winkler S."/>
            <person name="Jermiin L.S."/>
            <person name="Skirmuntt E.C."/>
            <person name="Katzourakis A."/>
            <person name="Burkitt-Gray L."/>
            <person name="Ray D.A."/>
            <person name="Sullivan K.A.M."/>
            <person name="Roscito J.G."/>
            <person name="Kirilenko B.M."/>
            <person name="Davalos L.M."/>
            <person name="Corthals A.P."/>
            <person name="Power M.L."/>
            <person name="Jones G."/>
            <person name="Ransome R.D."/>
            <person name="Dechmann D.K.N."/>
            <person name="Locatelli A.G."/>
            <person name="Puechmaille S.J."/>
            <person name="Fedrigo O."/>
            <person name="Jarvis E.D."/>
            <person name="Hiller M."/>
            <person name="Vernes S.C."/>
            <person name="Myers E.W."/>
            <person name="Teeling E.C."/>
        </authorList>
    </citation>
    <scope>NUCLEOTIDE SEQUENCE [LARGE SCALE GENOMIC DNA]</scope>
    <source>
        <strain evidence="8">MPipKuh1</strain>
        <tissue evidence="8">Flight muscle</tissue>
    </source>
</reference>
<feature type="compositionally biased region" description="Polar residues" evidence="6">
    <location>
        <begin position="418"/>
        <end position="437"/>
    </location>
</feature>
<feature type="region of interest" description="Disordered" evidence="6">
    <location>
        <begin position="376"/>
        <end position="476"/>
    </location>
</feature>
<sequence>MAGNFEDAAGGFRHNEVVSFINNEVLLNGGGPDFYTTLRSQSWNEIEDRLQAVLTDPQVPRMRQRACTWSALALGVRVAERQREQLVCQVQQLQNRVEELEGTACGLAPELQRLHVEHENKTLQLHLTRTALEQALNERDVLHAQLLQVAGWVQVALPNQEMMPGPQPRQFGASSWPLNEEQQRNMEAMGMPGNLWAQNMPPPLPVFVPYPFQFHPPFLPESPFLPPLPPAAVFMEAGGAVMPPMPPLGIYTPNPWAAVWAQEGRAPLWDPRIPSQEEGPDFLQDTVPLGDVRNLSQEQDPERPQGLVNLSDNRNHSHEDSVVGPQGMVPIWDCWNHSQEQHLDRSQGMVTMSDIRNNSQEEDPERCQNMVPLEASGRHGQEESSERSQGVVHLGGNRNQCQEGDPERPQGTAPLGGTESQSQEGDSQIPQDTSLGGSKSLDMRENKKKQKFQGQKAKKPKGIRASQSQRRKMSASHYRGPNWNCTWCRAINFPWRKFCYICRKFCM</sequence>
<dbReference type="Pfam" id="PF20868">
    <property type="entry name" value="TX13_rpt"/>
    <property type="match status" value="1"/>
</dbReference>
<dbReference type="InterPro" id="IPR028193">
    <property type="entry name" value="TEX13A-D_N"/>
</dbReference>
<evidence type="ECO:0000256" key="2">
    <source>
        <dbReference type="ARBA" id="ARBA00022723"/>
    </source>
</evidence>
<dbReference type="AlphaFoldDB" id="A0A7J7UM98"/>
<evidence type="ECO:0000256" key="3">
    <source>
        <dbReference type="ARBA" id="ARBA00022771"/>
    </source>
</evidence>